<proteinExistence type="predicted"/>
<sequence>MTNLQFATKLVDRVLSSGYVGLNILENIVPIRKKRALGSFSTMFAGDFNTQMRVMTKNMANGTNGLIASTTGMFEIKDETYSNISNIMPVVKPFCRPKLPKFVTTNLKLHILLIYDG</sequence>
<evidence type="ECO:0000313" key="1">
    <source>
        <dbReference type="EMBL" id="KAJ8976713.1"/>
    </source>
</evidence>
<evidence type="ECO:0000313" key="2">
    <source>
        <dbReference type="Proteomes" id="UP001162164"/>
    </source>
</evidence>
<protein>
    <submittedName>
        <fullName evidence="1">Uncharacterized protein</fullName>
    </submittedName>
</protein>
<dbReference type="EMBL" id="JAPWTJ010000637">
    <property type="protein sequence ID" value="KAJ8976713.1"/>
    <property type="molecule type" value="Genomic_DNA"/>
</dbReference>
<reference evidence="1" key="1">
    <citation type="journal article" date="2023" name="Insect Mol. Biol.">
        <title>Genome sequencing provides insights into the evolution of gene families encoding plant cell wall-degrading enzymes in longhorned beetles.</title>
        <authorList>
            <person name="Shin N.R."/>
            <person name="Okamura Y."/>
            <person name="Kirsch R."/>
            <person name="Pauchet Y."/>
        </authorList>
    </citation>
    <scope>NUCLEOTIDE SEQUENCE</scope>
    <source>
        <strain evidence="1">MMC_N1</strain>
    </source>
</reference>
<accession>A0ABQ9JET8</accession>
<gene>
    <name evidence="1" type="ORF">NQ317_000145</name>
</gene>
<keyword evidence="2" id="KW-1185">Reference proteome</keyword>
<organism evidence="1 2">
    <name type="scientific">Molorchus minor</name>
    <dbReference type="NCBI Taxonomy" id="1323400"/>
    <lineage>
        <taxon>Eukaryota</taxon>
        <taxon>Metazoa</taxon>
        <taxon>Ecdysozoa</taxon>
        <taxon>Arthropoda</taxon>
        <taxon>Hexapoda</taxon>
        <taxon>Insecta</taxon>
        <taxon>Pterygota</taxon>
        <taxon>Neoptera</taxon>
        <taxon>Endopterygota</taxon>
        <taxon>Coleoptera</taxon>
        <taxon>Polyphaga</taxon>
        <taxon>Cucujiformia</taxon>
        <taxon>Chrysomeloidea</taxon>
        <taxon>Cerambycidae</taxon>
        <taxon>Lamiinae</taxon>
        <taxon>Monochamini</taxon>
        <taxon>Molorchus</taxon>
    </lineage>
</organism>
<dbReference type="Proteomes" id="UP001162164">
    <property type="component" value="Unassembled WGS sequence"/>
</dbReference>
<name>A0ABQ9JET8_9CUCU</name>
<comment type="caution">
    <text evidence="1">The sequence shown here is derived from an EMBL/GenBank/DDBJ whole genome shotgun (WGS) entry which is preliminary data.</text>
</comment>